<reference evidence="3 4" key="1">
    <citation type="submission" date="2020-02" db="EMBL/GenBank/DDBJ databases">
        <title>The whole genome sequence of CPCC 205119.</title>
        <authorList>
            <person name="Jiang Z."/>
        </authorList>
    </citation>
    <scope>NUCLEOTIDE SEQUENCE [LARGE SCALE GENOMIC DNA]</scope>
    <source>
        <strain evidence="3 4">CPCC 205119</strain>
    </source>
</reference>
<dbReference type="InterPro" id="IPR045851">
    <property type="entry name" value="AMP-bd_C_sf"/>
</dbReference>
<dbReference type="Proteomes" id="UP000470470">
    <property type="component" value="Unassembled WGS sequence"/>
</dbReference>
<comment type="caution">
    <text evidence="3">The sequence shown here is derived from an EMBL/GenBank/DDBJ whole genome shotgun (WGS) entry which is preliminary data.</text>
</comment>
<evidence type="ECO:0000313" key="4">
    <source>
        <dbReference type="Proteomes" id="UP000470470"/>
    </source>
</evidence>
<dbReference type="GO" id="GO:0006633">
    <property type="term" value="P:fatty acid biosynthetic process"/>
    <property type="evidence" value="ECO:0007669"/>
    <property type="project" value="TreeGrafter"/>
</dbReference>
<dbReference type="InterPro" id="IPR042099">
    <property type="entry name" value="ANL_N_sf"/>
</dbReference>
<dbReference type="Pfam" id="PF00501">
    <property type="entry name" value="AMP-binding"/>
    <property type="match status" value="1"/>
</dbReference>
<sequence length="563" mass="60111">MTAQSLFAPPALRFGSSTLPALLRRAAASDRGYTVLRQGEADRRLSFAELSRKAAGAAAALRQQGMQRGDRVCLLAPTSAELLVAIWGVWAGGGVVVVLSLPTRLSELDGYATELTQRLEQAGASVLVVADEFADMLPSSFGDVRVQTLAELDIGEGPEAVEAVTEADLAVLQFTSGTTARSRAVALTHGQLLSNVSALSDALALSPADRGASWLPLFHDMGLIIMVVAVAHPGDLVLIPTEDFARRPGCWMDAVSRFRATVTVSPSTGYALAAKDLRWRPRDLDLSALRIAGNGAEPIDPAVLDTFAKAAGAYGMSRAALCPMYGLAEVTLAATVVRPDTGMRELSVCRDELESARSVRMVEPGEPGSRRLVACGTPVPGTTIEIRDGDDALPPGRVGEIYVHSPSTMSAYWRDPEGTADVLHQGWLRTGDLGFMDGDDLVVCGRSKDMIIVGGRNLYPEDYEQLAAGRAGVRRGNVVAFGLPESERMVVVAESRLAPDEARRLAQELLVDMTRELSHAPEEVLIVQSGALPKTSSGKVQRDRCRQRYRASELPVTASATRT</sequence>
<proteinExistence type="inferred from homology"/>
<gene>
    <name evidence="3" type="ORF">G1H19_09975</name>
</gene>
<dbReference type="Gene3D" id="3.40.50.12780">
    <property type="entry name" value="N-terminal domain of ligase-like"/>
    <property type="match status" value="1"/>
</dbReference>
<keyword evidence="4" id="KW-1185">Reference proteome</keyword>
<dbReference type="RefSeq" id="WP_152727635.1">
    <property type="nucleotide sequence ID" value="NZ_JAABOZ010000001.1"/>
</dbReference>
<keyword evidence="3" id="KW-0436">Ligase</keyword>
<dbReference type="PANTHER" id="PTHR22754">
    <property type="entry name" value="DISCO-INTERACTING PROTEIN 2 DIP2 -RELATED"/>
    <property type="match status" value="1"/>
</dbReference>
<dbReference type="AlphaFoldDB" id="A0A7K3WD88"/>
<dbReference type="GO" id="GO:0016874">
    <property type="term" value="F:ligase activity"/>
    <property type="evidence" value="ECO:0007669"/>
    <property type="project" value="UniProtKB-KW"/>
</dbReference>
<dbReference type="InterPro" id="IPR000873">
    <property type="entry name" value="AMP-dep_synth/lig_dom"/>
</dbReference>
<name>A0A7K3WD88_9ACTN</name>
<accession>A0A7K3WD88</accession>
<dbReference type="EMBL" id="JAAGWK010000011">
    <property type="protein sequence ID" value="NEL54327.1"/>
    <property type="molecule type" value="Genomic_DNA"/>
</dbReference>
<dbReference type="GO" id="GO:0005886">
    <property type="term" value="C:plasma membrane"/>
    <property type="evidence" value="ECO:0007669"/>
    <property type="project" value="TreeGrafter"/>
</dbReference>
<dbReference type="Gene3D" id="3.30.300.30">
    <property type="match status" value="1"/>
</dbReference>
<dbReference type="GO" id="GO:0070566">
    <property type="term" value="F:adenylyltransferase activity"/>
    <property type="evidence" value="ECO:0007669"/>
    <property type="project" value="TreeGrafter"/>
</dbReference>
<evidence type="ECO:0000256" key="1">
    <source>
        <dbReference type="ARBA" id="ARBA00006432"/>
    </source>
</evidence>
<dbReference type="SUPFAM" id="SSF56801">
    <property type="entry name" value="Acetyl-CoA synthetase-like"/>
    <property type="match status" value="1"/>
</dbReference>
<comment type="similarity">
    <text evidence="1">Belongs to the ATP-dependent AMP-binding enzyme family.</text>
</comment>
<organism evidence="3 4">
    <name type="scientific">Goekera deserti</name>
    <dbReference type="NCBI Taxonomy" id="2497753"/>
    <lineage>
        <taxon>Bacteria</taxon>
        <taxon>Bacillati</taxon>
        <taxon>Actinomycetota</taxon>
        <taxon>Actinomycetes</taxon>
        <taxon>Geodermatophilales</taxon>
        <taxon>Geodermatophilaceae</taxon>
        <taxon>Goekera</taxon>
    </lineage>
</organism>
<protein>
    <submittedName>
        <fullName evidence="3">Fatty acyl-AMP ligase</fullName>
    </submittedName>
</protein>
<feature type="domain" description="AMP-dependent synthetase/ligase" evidence="2">
    <location>
        <begin position="24"/>
        <end position="413"/>
    </location>
</feature>
<dbReference type="PANTHER" id="PTHR22754:SF32">
    <property type="entry name" value="DISCO-INTERACTING PROTEIN 2"/>
    <property type="match status" value="1"/>
</dbReference>
<evidence type="ECO:0000313" key="3">
    <source>
        <dbReference type="EMBL" id="NEL54327.1"/>
    </source>
</evidence>
<evidence type="ECO:0000259" key="2">
    <source>
        <dbReference type="Pfam" id="PF00501"/>
    </source>
</evidence>